<proteinExistence type="inferred from homology"/>
<feature type="signal peptide" evidence="5">
    <location>
        <begin position="1"/>
        <end position="22"/>
    </location>
</feature>
<dbReference type="CDD" id="cd19423">
    <property type="entry name" value="lipocalin_LTBP1-like"/>
    <property type="match status" value="1"/>
</dbReference>
<evidence type="ECO:0000256" key="3">
    <source>
        <dbReference type="ARBA" id="ARBA00022729"/>
    </source>
</evidence>
<evidence type="ECO:0000256" key="5">
    <source>
        <dbReference type="SAM" id="SignalP"/>
    </source>
</evidence>
<protein>
    <submittedName>
        <fullName evidence="6">Putative salivary lipocalin</fullName>
    </submittedName>
</protein>
<dbReference type="AlphaFoldDB" id="A0A224XKU0"/>
<dbReference type="GO" id="GO:0030682">
    <property type="term" value="P:symbiont-mediated perturbation of host defenses"/>
    <property type="evidence" value="ECO:0007669"/>
    <property type="project" value="InterPro"/>
</dbReference>
<keyword evidence="2" id="KW-0964">Secreted</keyword>
<evidence type="ECO:0000256" key="2">
    <source>
        <dbReference type="ARBA" id="ARBA00022525"/>
    </source>
</evidence>
<dbReference type="InterPro" id="IPR005657">
    <property type="entry name" value="Triabi/Procalin"/>
</dbReference>
<evidence type="ECO:0000313" key="6">
    <source>
        <dbReference type="EMBL" id="JAW13087.1"/>
    </source>
</evidence>
<dbReference type="Gene3D" id="2.40.128.20">
    <property type="match status" value="1"/>
</dbReference>
<evidence type="ECO:0000256" key="4">
    <source>
        <dbReference type="ARBA" id="ARBA00034121"/>
    </source>
</evidence>
<comment type="similarity">
    <text evidence="4">Belongs to the calycin superfamily. Triabin family.</text>
</comment>
<organism evidence="6">
    <name type="scientific">Panstrongylus lignarius</name>
    <dbReference type="NCBI Taxonomy" id="156445"/>
    <lineage>
        <taxon>Eukaryota</taxon>
        <taxon>Metazoa</taxon>
        <taxon>Ecdysozoa</taxon>
        <taxon>Arthropoda</taxon>
        <taxon>Hexapoda</taxon>
        <taxon>Insecta</taxon>
        <taxon>Pterygota</taxon>
        <taxon>Neoptera</taxon>
        <taxon>Paraneoptera</taxon>
        <taxon>Hemiptera</taxon>
        <taxon>Heteroptera</taxon>
        <taxon>Panheteroptera</taxon>
        <taxon>Cimicomorpha</taxon>
        <taxon>Reduviidae</taxon>
        <taxon>Triatominae</taxon>
        <taxon>Panstrongylus</taxon>
    </lineage>
</organism>
<keyword evidence="3 5" id="KW-0732">Signal</keyword>
<dbReference type="Pfam" id="PF03973">
    <property type="entry name" value="Triabin"/>
    <property type="match status" value="1"/>
</dbReference>
<reference evidence="6" key="1">
    <citation type="journal article" date="2018" name="PLoS Negl. Trop. Dis.">
        <title>An insight into the salivary gland and fat body transcriptome of Panstrongylus lignarius (Hemiptera: Heteroptera), the main vector of Chagas disease in Peru.</title>
        <authorList>
            <person name="Nevoa J.C."/>
            <person name="Mendes M.T."/>
            <person name="da Silva M.V."/>
            <person name="Soares S.C."/>
            <person name="Oliveira C.J.F."/>
            <person name="Ribeiro J.M.C."/>
        </authorList>
    </citation>
    <scope>NUCLEOTIDE SEQUENCE</scope>
</reference>
<dbReference type="SUPFAM" id="SSF50814">
    <property type="entry name" value="Lipocalins"/>
    <property type="match status" value="1"/>
</dbReference>
<comment type="subcellular location">
    <subcellularLocation>
        <location evidence="1">Secreted</location>
    </subcellularLocation>
</comment>
<dbReference type="GO" id="GO:0005576">
    <property type="term" value="C:extracellular region"/>
    <property type="evidence" value="ECO:0007669"/>
    <property type="project" value="UniProtKB-SubCell"/>
</dbReference>
<accession>A0A224XKU0</accession>
<evidence type="ECO:0000256" key="1">
    <source>
        <dbReference type="ARBA" id="ARBA00004613"/>
    </source>
</evidence>
<dbReference type="InterPro" id="IPR012674">
    <property type="entry name" value="Calycin"/>
</dbReference>
<feature type="chain" id="PRO_5012872336" evidence="5">
    <location>
        <begin position="23"/>
        <end position="200"/>
    </location>
</feature>
<dbReference type="EMBL" id="GFTR01003339">
    <property type="protein sequence ID" value="JAW13087.1"/>
    <property type="molecule type" value="Transcribed_RNA"/>
</dbReference>
<sequence length="200" mass="22152">MKAIFAVWFFGIMMHTSSLVSADNKCQQYTPMAKFDSSNFFLGTWFVTHAKNGPDSGVCRTYQASVKGTKINFNGDGYYKEGNGEKYYQVRCTGNKNNGKSGKVSLSCIKQPPTGIPGTPPTQGKKTTFDLDLTILDTDYGQYAIVNRCAKYPEGTKDNILVLHRDKNALKSDIASILQRVSQTTLNDFLARKNANCKNS</sequence>
<name>A0A224XKU0_9HEMI</name>